<name>H6SLQ2_PARPM</name>
<dbReference type="OrthoDB" id="9781189at2"/>
<dbReference type="SUPFAM" id="SSF56281">
    <property type="entry name" value="Metallo-hydrolase/oxidoreductase"/>
    <property type="match status" value="1"/>
</dbReference>
<organism evidence="2 3">
    <name type="scientific">Pararhodospirillum photometricum DSM 122</name>
    <dbReference type="NCBI Taxonomy" id="1150469"/>
    <lineage>
        <taxon>Bacteria</taxon>
        <taxon>Pseudomonadati</taxon>
        <taxon>Pseudomonadota</taxon>
        <taxon>Alphaproteobacteria</taxon>
        <taxon>Rhodospirillales</taxon>
        <taxon>Rhodospirillaceae</taxon>
        <taxon>Pararhodospirillum</taxon>
    </lineage>
</organism>
<feature type="domain" description="Metallo-beta-lactamase" evidence="1">
    <location>
        <begin position="35"/>
        <end position="213"/>
    </location>
</feature>
<dbReference type="EMBL" id="HE663493">
    <property type="protein sequence ID" value="CCG08917.1"/>
    <property type="molecule type" value="Genomic_DNA"/>
</dbReference>
<dbReference type="eggNOG" id="COG1235">
    <property type="taxonomic scope" value="Bacteria"/>
</dbReference>
<gene>
    <name evidence="2" type="ORF">RSPPHO_02291</name>
</gene>
<evidence type="ECO:0000313" key="2">
    <source>
        <dbReference type="EMBL" id="CCG08917.1"/>
    </source>
</evidence>
<dbReference type="Proteomes" id="UP000033220">
    <property type="component" value="Chromosome DSM 122"/>
</dbReference>
<reference evidence="2 3" key="1">
    <citation type="submission" date="2012-02" db="EMBL/GenBank/DDBJ databases">
        <title>Shotgun genome sequence of Phaeospirillum photometricum DSM 122.</title>
        <authorList>
            <person name="Duquesne K."/>
            <person name="Sturgis J."/>
        </authorList>
    </citation>
    <scope>NUCLEOTIDE SEQUENCE [LARGE SCALE GENOMIC DNA]</scope>
    <source>
        <strain evidence="3">DSM122</strain>
    </source>
</reference>
<dbReference type="STRING" id="1150469.RSPPHO_02291"/>
<proteinExistence type="predicted"/>
<dbReference type="PROSITE" id="PS51257">
    <property type="entry name" value="PROKAR_LIPOPROTEIN"/>
    <property type="match status" value="1"/>
</dbReference>
<accession>H6SLQ2</accession>
<dbReference type="RefSeq" id="WP_014415551.1">
    <property type="nucleotide sequence ID" value="NC_017059.1"/>
</dbReference>
<dbReference type="Gene3D" id="3.60.15.10">
    <property type="entry name" value="Ribonuclease Z/Hydroxyacylglutathione hydrolase-like"/>
    <property type="match status" value="1"/>
</dbReference>
<keyword evidence="3" id="KW-1185">Reference proteome</keyword>
<dbReference type="PANTHER" id="PTHR42663:SF6">
    <property type="entry name" value="HYDROLASE C777.06C-RELATED"/>
    <property type="match status" value="1"/>
</dbReference>
<dbReference type="InterPro" id="IPR036866">
    <property type="entry name" value="RibonucZ/Hydroxyglut_hydro"/>
</dbReference>
<evidence type="ECO:0000313" key="3">
    <source>
        <dbReference type="Proteomes" id="UP000033220"/>
    </source>
</evidence>
<sequence>MRRVIVFGCGGASGVPSVSMGWGACDPAEPRNRRLRPSILIEAWEPGRERPWRLLVDASPDLRQQLLAHDIRHLDGVVITHAHADHVHGLDELREINRAMKAGLDVWATPEVVDELVRRFGYCFSPPAPEATSIYKPLLRPRFVTPGEAFHVGPLAVLPFTQDHGWSTTLGLRLGDFAYSTDVITLDEVAFATLAGIKTWIVGCFALTPHPTHADLPTVLGWIERLGPERAFLTHMTPGLDYRTLQGLVPAHVTPAHDGLILTL</sequence>
<dbReference type="CDD" id="cd16279">
    <property type="entry name" value="metallo-hydrolase-like_MBL-fold"/>
    <property type="match status" value="1"/>
</dbReference>
<dbReference type="SMART" id="SM00849">
    <property type="entry name" value="Lactamase_B"/>
    <property type="match status" value="1"/>
</dbReference>
<dbReference type="InterPro" id="IPR001279">
    <property type="entry name" value="Metallo-B-lactamas"/>
</dbReference>
<dbReference type="Pfam" id="PF12706">
    <property type="entry name" value="Lactamase_B_2"/>
    <property type="match status" value="1"/>
</dbReference>
<dbReference type="HOGENOM" id="CLU_044538_2_1_5"/>
<dbReference type="PATRIC" id="fig|1150469.3.peg.2578"/>
<dbReference type="PANTHER" id="PTHR42663">
    <property type="entry name" value="HYDROLASE C777.06C-RELATED-RELATED"/>
    <property type="match status" value="1"/>
</dbReference>
<dbReference type="KEGG" id="rpm:RSPPHO_02291"/>
<evidence type="ECO:0000259" key="1">
    <source>
        <dbReference type="SMART" id="SM00849"/>
    </source>
</evidence>
<protein>
    <submittedName>
        <fullName evidence="2">Beta-lactamase-like</fullName>
    </submittedName>
</protein>
<dbReference type="AlphaFoldDB" id="H6SLQ2"/>